<proteinExistence type="predicted"/>
<gene>
    <name evidence="2" type="ORF">P691DRAFT_623941</name>
</gene>
<sequence length="51" mass="5831">DIAVAFTGALAFGLYLATLLTCLRWLLFTDDGLRPRENIRWTILVVTFLIF</sequence>
<keyword evidence="1" id="KW-1133">Transmembrane helix</keyword>
<dbReference type="Proteomes" id="UP000807342">
    <property type="component" value="Unassembled WGS sequence"/>
</dbReference>
<name>A0A9P5XFV3_9AGAR</name>
<keyword evidence="3" id="KW-1185">Reference proteome</keyword>
<dbReference type="OrthoDB" id="3357408at2759"/>
<organism evidence="2 3">
    <name type="scientific">Macrolepiota fuliginosa MF-IS2</name>
    <dbReference type="NCBI Taxonomy" id="1400762"/>
    <lineage>
        <taxon>Eukaryota</taxon>
        <taxon>Fungi</taxon>
        <taxon>Dikarya</taxon>
        <taxon>Basidiomycota</taxon>
        <taxon>Agaricomycotina</taxon>
        <taxon>Agaricomycetes</taxon>
        <taxon>Agaricomycetidae</taxon>
        <taxon>Agaricales</taxon>
        <taxon>Agaricineae</taxon>
        <taxon>Agaricaceae</taxon>
        <taxon>Macrolepiota</taxon>
    </lineage>
</organism>
<evidence type="ECO:0000313" key="3">
    <source>
        <dbReference type="Proteomes" id="UP000807342"/>
    </source>
</evidence>
<feature type="non-terminal residue" evidence="2">
    <location>
        <position position="1"/>
    </location>
</feature>
<reference evidence="2" key="1">
    <citation type="submission" date="2020-11" db="EMBL/GenBank/DDBJ databases">
        <authorList>
            <consortium name="DOE Joint Genome Institute"/>
            <person name="Ahrendt S."/>
            <person name="Riley R."/>
            <person name="Andreopoulos W."/>
            <person name="Labutti K."/>
            <person name="Pangilinan J."/>
            <person name="Ruiz-Duenas F.J."/>
            <person name="Barrasa J.M."/>
            <person name="Sanchez-Garcia M."/>
            <person name="Camarero S."/>
            <person name="Miyauchi S."/>
            <person name="Serrano A."/>
            <person name="Linde D."/>
            <person name="Babiker R."/>
            <person name="Drula E."/>
            <person name="Ayuso-Fernandez I."/>
            <person name="Pacheco R."/>
            <person name="Padilla G."/>
            <person name="Ferreira P."/>
            <person name="Barriuso J."/>
            <person name="Kellner H."/>
            <person name="Castanera R."/>
            <person name="Alfaro M."/>
            <person name="Ramirez L."/>
            <person name="Pisabarro A.G."/>
            <person name="Kuo A."/>
            <person name="Tritt A."/>
            <person name="Lipzen A."/>
            <person name="He G."/>
            <person name="Yan M."/>
            <person name="Ng V."/>
            <person name="Cullen D."/>
            <person name="Martin F."/>
            <person name="Rosso M.-N."/>
            <person name="Henrissat B."/>
            <person name="Hibbett D."/>
            <person name="Martinez A.T."/>
            <person name="Grigoriev I.V."/>
        </authorList>
    </citation>
    <scope>NUCLEOTIDE SEQUENCE</scope>
    <source>
        <strain evidence="2">MF-IS2</strain>
    </source>
</reference>
<keyword evidence="1" id="KW-0812">Transmembrane</keyword>
<keyword evidence="1" id="KW-0472">Membrane</keyword>
<accession>A0A9P5XFV3</accession>
<feature type="non-terminal residue" evidence="2">
    <location>
        <position position="51"/>
    </location>
</feature>
<dbReference type="EMBL" id="MU151100">
    <property type="protein sequence ID" value="KAF9450647.1"/>
    <property type="molecule type" value="Genomic_DNA"/>
</dbReference>
<comment type="caution">
    <text evidence="2">The sequence shown here is derived from an EMBL/GenBank/DDBJ whole genome shotgun (WGS) entry which is preliminary data.</text>
</comment>
<evidence type="ECO:0000313" key="2">
    <source>
        <dbReference type="EMBL" id="KAF9450647.1"/>
    </source>
</evidence>
<evidence type="ECO:0000256" key="1">
    <source>
        <dbReference type="SAM" id="Phobius"/>
    </source>
</evidence>
<dbReference type="AlphaFoldDB" id="A0A9P5XFV3"/>
<protein>
    <submittedName>
        <fullName evidence="2">Uncharacterized protein</fullName>
    </submittedName>
</protein>
<feature type="transmembrane region" description="Helical" evidence="1">
    <location>
        <begin position="6"/>
        <end position="27"/>
    </location>
</feature>